<evidence type="ECO:0000313" key="2">
    <source>
        <dbReference type="Proteomes" id="UP001344817"/>
    </source>
</evidence>
<dbReference type="Pfam" id="PF09561">
    <property type="entry name" value="RE_HpaII"/>
    <property type="match status" value="1"/>
</dbReference>
<dbReference type="EC" id="3.1.21.-" evidence="1"/>
<dbReference type="InterPro" id="IPR019062">
    <property type="entry name" value="Restrct_endonuc_II_HpaII"/>
</dbReference>
<dbReference type="GO" id="GO:0004519">
    <property type="term" value="F:endonuclease activity"/>
    <property type="evidence" value="ECO:0007669"/>
    <property type="project" value="UniProtKB-KW"/>
</dbReference>
<accession>A0ABU7MLF6</accession>
<protein>
    <submittedName>
        <fullName evidence="1">HpaII family restriction endonuclease</fullName>
        <ecNumber evidence="1">3.1.21.-</ecNumber>
    </submittedName>
</protein>
<name>A0ABU7MLF6_9BACT</name>
<reference evidence="1" key="1">
    <citation type="submission" date="2024-01" db="EMBL/GenBank/DDBJ databases">
        <title>Genome sequence of Mycoplasma ciconiae type strain DSM 25251.</title>
        <authorList>
            <person name="Spergser J."/>
        </authorList>
    </citation>
    <scope>NUCLEOTIDE SEQUENCE [LARGE SCALE GENOMIC DNA]</scope>
    <source>
        <strain evidence="1">DSM 25251</strain>
    </source>
</reference>
<keyword evidence="1" id="KW-0540">Nuclease</keyword>
<dbReference type="RefSeq" id="WP_330500778.1">
    <property type="nucleotide sequence ID" value="NZ_JAZDWZ010000005.1"/>
</dbReference>
<organism evidence="1 2">
    <name type="scientific">Mycoplasmopsis ciconiae</name>
    <dbReference type="NCBI Taxonomy" id="561067"/>
    <lineage>
        <taxon>Bacteria</taxon>
        <taxon>Bacillati</taxon>
        <taxon>Mycoplasmatota</taxon>
        <taxon>Mycoplasmoidales</taxon>
        <taxon>Metamycoplasmataceae</taxon>
        <taxon>Mycoplasmopsis</taxon>
    </lineage>
</organism>
<keyword evidence="2" id="KW-1185">Reference proteome</keyword>
<proteinExistence type="predicted"/>
<sequence length="352" mass="42699">MKLNRGQWSEIYLIFYFIDKKYLECVDFDLNILKNQKYKINSIIINNDNHDIKFNLYDFFVEVEKNSKIHCILNYQETTIMRDIIHKNIITKNNEGQFFEIADFNKWNAEKNIFKDKWITYKNKSDICLNVTDLKTMDKKTLNYSVKSFLGGRSSLFNASINTMFKYQIYNFNDQKMNDVNNFRNVNSLARTLTLIRKFRGFIIFEKISSKIFEDNLKKIHKYLPKFLSMMLVESQIYNLKELREIIHFICQKYKFEFNLKYFFDFIYCLNFNFLTKQSIEDDQEFGGVILIYPNQKIYLLDVSYNKYDLISFMVRNTSLDVPSSKKFEIGRIYKENENYYINLFLKIRFKR</sequence>
<dbReference type="GO" id="GO:0016787">
    <property type="term" value="F:hydrolase activity"/>
    <property type="evidence" value="ECO:0007669"/>
    <property type="project" value="UniProtKB-KW"/>
</dbReference>
<dbReference type="Proteomes" id="UP001344817">
    <property type="component" value="Unassembled WGS sequence"/>
</dbReference>
<keyword evidence="1" id="KW-0255">Endonuclease</keyword>
<dbReference type="EMBL" id="JAZDWZ010000005">
    <property type="protein sequence ID" value="MEE3928367.1"/>
    <property type="molecule type" value="Genomic_DNA"/>
</dbReference>
<comment type="caution">
    <text evidence="1">The sequence shown here is derived from an EMBL/GenBank/DDBJ whole genome shotgun (WGS) entry which is preliminary data.</text>
</comment>
<evidence type="ECO:0000313" key="1">
    <source>
        <dbReference type="EMBL" id="MEE3928367.1"/>
    </source>
</evidence>
<gene>
    <name evidence="1" type="ORF">V2E24_02135</name>
</gene>
<keyword evidence="1" id="KW-0378">Hydrolase</keyword>